<keyword evidence="5" id="KW-1015">Disulfide bond</keyword>
<evidence type="ECO:0000256" key="7">
    <source>
        <dbReference type="SAM" id="SignalP"/>
    </source>
</evidence>
<dbReference type="RefSeq" id="WP_085011371.1">
    <property type="nucleotide sequence ID" value="NZ_NAAD01000019.1"/>
</dbReference>
<dbReference type="CDD" id="cd03020">
    <property type="entry name" value="DsbA_DsbC_DsbG"/>
    <property type="match status" value="1"/>
</dbReference>
<dbReference type="SUPFAM" id="SSF52833">
    <property type="entry name" value="Thioredoxin-like"/>
    <property type="match status" value="1"/>
</dbReference>
<feature type="domain" description="Disulphide bond isomerase DsbC/G N-terminal" evidence="8">
    <location>
        <begin position="30"/>
        <end position="88"/>
    </location>
</feature>
<dbReference type="Proteomes" id="UP000193136">
    <property type="component" value="Unassembled WGS sequence"/>
</dbReference>
<dbReference type="InterPro" id="IPR012336">
    <property type="entry name" value="Thioredoxin-like_fold"/>
</dbReference>
<reference evidence="10 11" key="1">
    <citation type="submission" date="2017-03" db="EMBL/GenBank/DDBJ databases">
        <title>Genome sequence of Geothermobacter sp. EPR-M, Deep-Sea Iron Reducer.</title>
        <authorList>
            <person name="Tully B."/>
            <person name="Savalia P."/>
            <person name="Abuyen K."/>
            <person name="Baughan C."/>
            <person name="Romero E."/>
            <person name="Ronkowski C."/>
            <person name="Torres B."/>
            <person name="Tremblay J."/>
            <person name="Trujillo A."/>
            <person name="Tyler M."/>
            <person name="Perez-Rodriguez I."/>
            <person name="Amend J."/>
        </authorList>
    </citation>
    <scope>NUCLEOTIDE SEQUENCE [LARGE SCALE GENOMIC DNA]</scope>
    <source>
        <strain evidence="10 11">EPR-M</strain>
    </source>
</reference>
<evidence type="ECO:0000259" key="9">
    <source>
        <dbReference type="Pfam" id="PF13098"/>
    </source>
</evidence>
<feature type="signal peptide" evidence="7">
    <location>
        <begin position="1"/>
        <end position="20"/>
    </location>
</feature>
<feature type="chain" id="PRO_5039946822" evidence="7">
    <location>
        <begin position="21"/>
        <end position="243"/>
    </location>
</feature>
<protein>
    <submittedName>
        <fullName evidence="10">Protein-disulfide isomerase</fullName>
    </submittedName>
</protein>
<dbReference type="InterPro" id="IPR033954">
    <property type="entry name" value="DiS-bond_Isoase_DsbC/G"/>
</dbReference>
<evidence type="ECO:0000256" key="1">
    <source>
        <dbReference type="ARBA" id="ARBA00004418"/>
    </source>
</evidence>
<feature type="domain" description="Thioredoxin-like fold" evidence="9">
    <location>
        <begin position="111"/>
        <end position="219"/>
    </location>
</feature>
<dbReference type="OrthoDB" id="9800545at2"/>
<evidence type="ECO:0000256" key="2">
    <source>
        <dbReference type="ARBA" id="ARBA00009813"/>
    </source>
</evidence>
<keyword evidence="11" id="KW-1185">Reference proteome</keyword>
<dbReference type="PANTHER" id="PTHR35272:SF3">
    <property type="entry name" value="THIOL:DISULFIDE INTERCHANGE PROTEIN DSBC"/>
    <property type="match status" value="1"/>
</dbReference>
<dbReference type="Gene3D" id="3.40.30.10">
    <property type="entry name" value="Glutaredoxin"/>
    <property type="match status" value="1"/>
</dbReference>
<keyword evidence="10" id="KW-0413">Isomerase</keyword>
<dbReference type="InterPro" id="IPR009094">
    <property type="entry name" value="DiS-bond_isomerase_DsbC/G_N_sf"/>
</dbReference>
<evidence type="ECO:0000313" key="11">
    <source>
        <dbReference type="Proteomes" id="UP000193136"/>
    </source>
</evidence>
<dbReference type="EMBL" id="NAAD01000019">
    <property type="protein sequence ID" value="ORJ57490.1"/>
    <property type="molecule type" value="Genomic_DNA"/>
</dbReference>
<name>A0A1X0XX69_9BACT</name>
<evidence type="ECO:0000259" key="8">
    <source>
        <dbReference type="Pfam" id="PF10411"/>
    </source>
</evidence>
<dbReference type="InterPro" id="IPR036249">
    <property type="entry name" value="Thioredoxin-like_sf"/>
</dbReference>
<proteinExistence type="inferred from homology"/>
<dbReference type="GO" id="GO:0042597">
    <property type="term" value="C:periplasmic space"/>
    <property type="evidence" value="ECO:0007669"/>
    <property type="project" value="UniProtKB-SubCell"/>
</dbReference>
<evidence type="ECO:0000256" key="4">
    <source>
        <dbReference type="ARBA" id="ARBA00022764"/>
    </source>
</evidence>
<gene>
    <name evidence="10" type="ORF">B5V00_13655</name>
</gene>
<dbReference type="Gene3D" id="3.10.450.70">
    <property type="entry name" value="Disulphide bond isomerase, DsbC/G, N-terminal"/>
    <property type="match status" value="1"/>
</dbReference>
<evidence type="ECO:0000256" key="6">
    <source>
        <dbReference type="ARBA" id="ARBA00023284"/>
    </source>
</evidence>
<dbReference type="Pfam" id="PF13098">
    <property type="entry name" value="Thioredoxin_2"/>
    <property type="match status" value="1"/>
</dbReference>
<dbReference type="PANTHER" id="PTHR35272">
    <property type="entry name" value="THIOL:DISULFIDE INTERCHANGE PROTEIN DSBC-RELATED"/>
    <property type="match status" value="1"/>
</dbReference>
<comment type="subcellular location">
    <subcellularLocation>
        <location evidence="1">Periplasm</location>
    </subcellularLocation>
</comment>
<organism evidence="10 11">
    <name type="scientific">Geothermobacter hydrogeniphilus</name>
    <dbReference type="NCBI Taxonomy" id="1969733"/>
    <lineage>
        <taxon>Bacteria</taxon>
        <taxon>Pseudomonadati</taxon>
        <taxon>Thermodesulfobacteriota</taxon>
        <taxon>Desulfuromonadia</taxon>
        <taxon>Desulfuromonadales</taxon>
        <taxon>Geothermobacteraceae</taxon>
        <taxon>Geothermobacter</taxon>
    </lineage>
</organism>
<dbReference type="Pfam" id="PF10411">
    <property type="entry name" value="DsbC_N"/>
    <property type="match status" value="1"/>
</dbReference>
<dbReference type="SMR" id="A0A1X0XX69"/>
<evidence type="ECO:0000256" key="3">
    <source>
        <dbReference type="ARBA" id="ARBA00022729"/>
    </source>
</evidence>
<dbReference type="InterPro" id="IPR051470">
    <property type="entry name" value="Thiol:disulfide_interchange"/>
</dbReference>
<comment type="similarity">
    <text evidence="2">Belongs to the thioredoxin family. DsbC subfamily.</text>
</comment>
<dbReference type="SUPFAM" id="SSF54423">
    <property type="entry name" value="DsbC/DsbG N-terminal domain-like"/>
    <property type="match status" value="1"/>
</dbReference>
<comment type="caution">
    <text evidence="10">The sequence shown here is derived from an EMBL/GenBank/DDBJ whole genome shotgun (WGS) entry which is preliminary data.</text>
</comment>
<dbReference type="GO" id="GO:0016853">
    <property type="term" value="F:isomerase activity"/>
    <property type="evidence" value="ECO:0007669"/>
    <property type="project" value="UniProtKB-KW"/>
</dbReference>
<accession>A0A1X0XX69</accession>
<dbReference type="InterPro" id="IPR018950">
    <property type="entry name" value="DiS-bond_isomerase_DsbC/G_N"/>
</dbReference>
<keyword evidence="6" id="KW-0676">Redox-active center</keyword>
<sequence length="243" mass="27114">MNRIVLTLLALVFLSVRVLADETPKEALNKALLQFSKTLPKTGIDTFKPSPVPGLYQVGAGPEVFYFSPKGYLVFGEIWSQDGRNMTAEAREEIIRANFDRLPMDKALTIGNGPVQVVEFTDPDCPFCRQVDQVLAERADITRHIFFFPLESIHRSARDKAKYILCNEDPNRAMREVYQGGLDNRPIPQPGDCEADTLIDENLRAGGSVGVRGTPTIWINGRRFLGDAKALSTFLDNQKGEVQ</sequence>
<evidence type="ECO:0000313" key="10">
    <source>
        <dbReference type="EMBL" id="ORJ57490.1"/>
    </source>
</evidence>
<dbReference type="AlphaFoldDB" id="A0A1X0XX69"/>
<keyword evidence="4" id="KW-0574">Periplasm</keyword>
<dbReference type="STRING" id="1969733.B5V00_13655"/>
<keyword evidence="3 7" id="KW-0732">Signal</keyword>
<evidence type="ECO:0000256" key="5">
    <source>
        <dbReference type="ARBA" id="ARBA00023157"/>
    </source>
</evidence>